<feature type="compositionally biased region" description="Low complexity" evidence="1">
    <location>
        <begin position="387"/>
        <end position="405"/>
    </location>
</feature>
<evidence type="ECO:0000259" key="3">
    <source>
        <dbReference type="SMART" id="SM01163"/>
    </source>
</evidence>
<feature type="region of interest" description="Disordered" evidence="1">
    <location>
        <begin position="354"/>
        <end position="411"/>
    </location>
</feature>
<feature type="domain" description="Argonaute linker 1" evidence="3">
    <location>
        <begin position="595"/>
        <end position="650"/>
    </location>
</feature>
<dbReference type="AlphaFoldDB" id="A0A016U8P7"/>
<comment type="caution">
    <text evidence="4">The sequence shown here is derived from an EMBL/GenBank/DDBJ whole genome shotgun (WGS) entry which is preliminary data.</text>
</comment>
<dbReference type="Proteomes" id="UP000024635">
    <property type="component" value="Unassembled WGS sequence"/>
</dbReference>
<keyword evidence="5" id="KW-1185">Reference proteome</keyword>
<dbReference type="Pfam" id="PF08699">
    <property type="entry name" value="ArgoL1"/>
    <property type="match status" value="1"/>
</dbReference>
<dbReference type="STRING" id="53326.A0A016U8P7"/>
<feature type="domain" description="SCP" evidence="2">
    <location>
        <begin position="10"/>
        <end position="159"/>
    </location>
</feature>
<dbReference type="SUPFAM" id="SSF55797">
    <property type="entry name" value="PR-1-like"/>
    <property type="match status" value="2"/>
</dbReference>
<dbReference type="CDD" id="cd02846">
    <property type="entry name" value="PAZ_argonaute_like"/>
    <property type="match status" value="1"/>
</dbReference>
<organism evidence="4 5">
    <name type="scientific">Ancylostoma ceylanicum</name>
    <dbReference type="NCBI Taxonomy" id="53326"/>
    <lineage>
        <taxon>Eukaryota</taxon>
        <taxon>Metazoa</taxon>
        <taxon>Ecdysozoa</taxon>
        <taxon>Nematoda</taxon>
        <taxon>Chromadorea</taxon>
        <taxon>Rhabditida</taxon>
        <taxon>Rhabditina</taxon>
        <taxon>Rhabditomorpha</taxon>
        <taxon>Strongyloidea</taxon>
        <taxon>Ancylostomatidae</taxon>
        <taxon>Ancylostomatinae</taxon>
        <taxon>Ancylostoma</taxon>
    </lineage>
</organism>
<dbReference type="InterPro" id="IPR014811">
    <property type="entry name" value="ArgoL1"/>
</dbReference>
<proteinExistence type="predicted"/>
<evidence type="ECO:0000313" key="5">
    <source>
        <dbReference type="Proteomes" id="UP000024635"/>
    </source>
</evidence>
<feature type="region of interest" description="Disordered" evidence="1">
    <location>
        <begin position="672"/>
        <end position="727"/>
    </location>
</feature>
<evidence type="ECO:0000313" key="4">
    <source>
        <dbReference type="EMBL" id="EYC11679.1"/>
    </source>
</evidence>
<dbReference type="SMART" id="SM00198">
    <property type="entry name" value="SCP"/>
    <property type="match status" value="2"/>
</dbReference>
<dbReference type="PANTHER" id="PTHR22891">
    <property type="entry name" value="EUKARYOTIC TRANSLATION INITIATION FACTOR 2C"/>
    <property type="match status" value="1"/>
</dbReference>
<name>A0A016U8P7_9BILA</name>
<dbReference type="Gene3D" id="3.40.33.10">
    <property type="entry name" value="CAP"/>
    <property type="match status" value="3"/>
</dbReference>
<feature type="compositionally biased region" description="Low complexity" evidence="1">
    <location>
        <begin position="673"/>
        <end position="701"/>
    </location>
</feature>
<dbReference type="InterPro" id="IPR035940">
    <property type="entry name" value="CAP_sf"/>
</dbReference>
<dbReference type="SMART" id="SM01163">
    <property type="entry name" value="DUF1785"/>
    <property type="match status" value="1"/>
</dbReference>
<dbReference type="InterPro" id="IPR032474">
    <property type="entry name" value="Argonaute_N"/>
</dbReference>
<evidence type="ECO:0000259" key="2">
    <source>
        <dbReference type="SMART" id="SM00198"/>
    </source>
</evidence>
<protein>
    <submittedName>
        <fullName evidence="4">Uncharacterized protein</fullName>
    </submittedName>
</protein>
<dbReference type="OrthoDB" id="5971213at2759"/>
<dbReference type="CDD" id="cd05380">
    <property type="entry name" value="CAP_euk"/>
    <property type="match status" value="2"/>
</dbReference>
<dbReference type="SUPFAM" id="SSF101690">
    <property type="entry name" value="PAZ domain"/>
    <property type="match status" value="1"/>
</dbReference>
<dbReference type="InterPro" id="IPR014044">
    <property type="entry name" value="CAP_dom"/>
</dbReference>
<gene>
    <name evidence="4" type="primary">Acey_s0050.g2040</name>
    <name evidence="4" type="ORF">Y032_0050g2040</name>
</gene>
<evidence type="ECO:0000256" key="1">
    <source>
        <dbReference type="SAM" id="MobiDB-lite"/>
    </source>
</evidence>
<dbReference type="EMBL" id="JARK01001386">
    <property type="protein sequence ID" value="EYC11679.1"/>
    <property type="molecule type" value="Genomic_DNA"/>
</dbReference>
<dbReference type="Pfam" id="PF00188">
    <property type="entry name" value="CAP"/>
    <property type="match status" value="2"/>
</dbReference>
<dbReference type="InterPro" id="IPR036085">
    <property type="entry name" value="PAZ_dom_sf"/>
</dbReference>
<sequence length="843" mass="94924">MCENPKNKDNLRHAFLDFHNNARRRVAQGIERIKQKRLGPAKNMYELAWNCEMELKAQDQIKNCDGSVEGFGSWSANSIRYNIGVADRNRPKPLIEKALRSWWEGGSVLGKDNKYTDESLYYFGNMVHAATTQIGCAYAICGDIMQIFCLYDDIGHIDGMVLYEKGEACKSGEDCITYKDSICYNHLCKKPHDEPDDGNSEICSDSNGMTDKMRNRMLELHNQYRSLVARGEAEDRRAPGRRTPNAAGMRILRYTCNLENTAVTHARKCVSEHSEDEAREGAGENLYSISIANADKLKTGERMVWGTTEEVGCAIHHCPEKTLVVCNYKESCLVRFAWKRFSRNRSCRTLIIPDIPNTSRHKPQTQASAYTEMVHSDKDSGDSGIHSPDNLSSSPRKSSPSNSSRITGSPRDLSPLLLQELACMNVREVAARPGVGQIGRPIAIRSNFFEIDLSSSNMMVVQYHVEVHHPGSRKLDRDENRAIFWKVVADHPTIFANKFAVAFDGAHQLYTPYRLEFPEKRNSMRLEADVPLAKDSRERTPCAVSFQCVGPVLIEMRRTRTNNLDERVLTPIQILDIVCRQSLTCPFIDNAANFYSWKSSCYRIPINGALALDLEGGKEMWTGFFSSAHVASGWKPLLNIDVAHTAFYKAKISMVQFMCDVLNERAGAYRNQSSTTRSSYGSTTQPGRTYGATRGGTAASTGRGGYHTYPARTTHTTPQRHEESSGMLSPSTLYKEFSLSNHEMKILAEAVKGIKIRISHRKGAVRVYRVNSLQMPADQLTFKGVTEDGRETIKSVAQYFAEKYAVSVKTSAECLRIGAHVNKRWFSHQLINIMSFQQMFRLC</sequence>
<feature type="domain" description="SCP" evidence="2">
    <location>
        <begin position="212"/>
        <end position="336"/>
    </location>
</feature>
<reference evidence="5" key="1">
    <citation type="journal article" date="2015" name="Nat. Genet.">
        <title>The genome and transcriptome of the zoonotic hookworm Ancylostoma ceylanicum identify infection-specific gene families.</title>
        <authorList>
            <person name="Schwarz E.M."/>
            <person name="Hu Y."/>
            <person name="Antoshechkin I."/>
            <person name="Miller M.M."/>
            <person name="Sternberg P.W."/>
            <person name="Aroian R.V."/>
        </authorList>
    </citation>
    <scope>NUCLEOTIDE SEQUENCE</scope>
    <source>
        <strain evidence="5">HY135</strain>
    </source>
</reference>
<dbReference type="Pfam" id="PF16486">
    <property type="entry name" value="ArgoN"/>
    <property type="match status" value="1"/>
</dbReference>
<dbReference type="Gene3D" id="2.170.260.10">
    <property type="entry name" value="paz domain"/>
    <property type="match status" value="1"/>
</dbReference>
<accession>A0A016U8P7</accession>